<protein>
    <submittedName>
        <fullName evidence="1">Uncharacterized protein</fullName>
    </submittedName>
</protein>
<proteinExistence type="predicted"/>
<evidence type="ECO:0000313" key="2">
    <source>
        <dbReference type="Proteomes" id="UP000006622"/>
    </source>
</evidence>
<organism evidence="1 2">
    <name type="scientific">Methanosalsum zhilinae (strain DSM 4017 / NBRC 107636 / OCM 62 / WeN5)</name>
    <name type="common">Methanohalophilus zhilinae</name>
    <dbReference type="NCBI Taxonomy" id="679901"/>
    <lineage>
        <taxon>Archaea</taxon>
        <taxon>Methanobacteriati</taxon>
        <taxon>Methanobacteriota</taxon>
        <taxon>Stenosarchaea group</taxon>
        <taxon>Methanomicrobia</taxon>
        <taxon>Methanosarcinales</taxon>
        <taxon>Methanosarcinaceae</taxon>
        <taxon>Methanosalsum</taxon>
    </lineage>
</organism>
<dbReference type="STRING" id="679901.Mzhil_0546"/>
<dbReference type="RefSeq" id="WP_013897855.1">
    <property type="nucleotide sequence ID" value="NC_015676.1"/>
</dbReference>
<name>F7XQ55_METZD</name>
<keyword evidence="2" id="KW-1185">Reference proteome</keyword>
<dbReference type="InterPro" id="IPR047589">
    <property type="entry name" value="DUF11_rpt"/>
</dbReference>
<dbReference type="HOGENOM" id="CLU_648324_0_0_2"/>
<dbReference type="OrthoDB" id="141125at2157"/>
<dbReference type="Proteomes" id="UP000006622">
    <property type="component" value="Chromosome"/>
</dbReference>
<gene>
    <name evidence="1" type="ordered locus">Mzhil_0546</name>
</gene>
<evidence type="ECO:0000313" key="1">
    <source>
        <dbReference type="EMBL" id="AEH60416.1"/>
    </source>
</evidence>
<dbReference type="NCBIfam" id="TIGR01451">
    <property type="entry name" value="B_ant_repeat"/>
    <property type="match status" value="1"/>
</dbReference>
<dbReference type="EMBL" id="CP002101">
    <property type="protein sequence ID" value="AEH60416.1"/>
    <property type="molecule type" value="Genomic_DNA"/>
</dbReference>
<dbReference type="KEGG" id="mzh:Mzhil_0546"/>
<dbReference type="GeneID" id="10822155"/>
<reference evidence="1 2" key="1">
    <citation type="submission" date="2010-07" db="EMBL/GenBank/DDBJ databases">
        <title>The complete genome of Methanosalsum zhilinae DSM 4017.</title>
        <authorList>
            <consortium name="US DOE Joint Genome Institute (JGI-PGF)"/>
            <person name="Lucas S."/>
            <person name="Copeland A."/>
            <person name="Lapidus A."/>
            <person name="Glavina del Rio T."/>
            <person name="Dalin E."/>
            <person name="Tice H."/>
            <person name="Bruce D."/>
            <person name="Goodwin L."/>
            <person name="Pitluck S."/>
            <person name="Kyrpides N."/>
            <person name="Mavromatis K."/>
            <person name="Ovchinnikova G."/>
            <person name="Daligault H."/>
            <person name="Detter J.C."/>
            <person name="Han C."/>
            <person name="Tapia R."/>
            <person name="Larimer F."/>
            <person name="Land M."/>
            <person name="Hauser L."/>
            <person name="Markowitz V."/>
            <person name="Cheng J.-F."/>
            <person name="Hugenholtz P."/>
            <person name="Woyke T."/>
            <person name="Wu D."/>
            <person name="Spring S."/>
            <person name="Schueler E."/>
            <person name="Brambilla E."/>
            <person name="Klenk H.-P."/>
            <person name="Eisen J.A."/>
        </authorList>
    </citation>
    <scope>NUCLEOTIDE SEQUENCE [LARGE SCALE GENOMIC DNA]</scope>
    <source>
        <strain evidence="2">DSM 4017 / NBRC 107636 / OCM 62 / WeN5</strain>
    </source>
</reference>
<accession>F7XQ55</accession>
<dbReference type="AlphaFoldDB" id="F7XQ55"/>
<sequence length="413" mass="47868" precursor="true">MTYKKHILLLILVVYLFIIFISNPVYADETESEWVKVDDFRLYWGDSIKLNNHTIEAIEFSEPRKRYSNEDYVMIYITDNSRQWNAILSRNNTQMDNNIVLDERFKVNVTEIVTGFNITTPYAEFEFYEKEEDEEDIEFIMDSWINSTIDFDASAGHSVHLDERIYINVDVNNLKDIHFEDVKVISSYPDNFIYDPDKDIEWNFELKPNGKNTFSYSLKSLKPGEFTIPGFELRLTHLGVTYRKYTDDFDIEIYGPYLEIDKSLSSDSAEKGDILDVSVSIRNKGNRAANVKFKDEIPDFFKYVDGDTRINKVLQPSGEHSIQYSVEVIESGSLVIPSAEVLATDTRGIEYLFISERIGLEVSNGDRPYIEDDNGEYGHSDVPDEPTVAYPDEAEKSGFLKEFIRIIKSRLNL</sequence>